<sequence>MRTIFVGVLLLAIIGEGRLCALEWPVDKPKFLSLFGQSVGAGLLQQGLIFDGADSAGERGYAVRTAGYGRCVMRLQKHRRARVFPGALGNALIFAHEDGLQTVYANLREAKNAQDFGSTAEAESGVTVGYAGSSAWAPPNSFVFQVIDTKNKVYLNPLLLLPSVSDTIKPTIQDVVLAGKTGVLALSGTAAPRDADGYVYTRKRTRVHRRVTQGTYRLYAAVADVLEHGTQTFTPFQVHVVVNGSEVSAVSFELIVAKDSQACLSGSLLNERLLYEMKGRVFLGSVVLTRGTAELAISARDISGNERTEVFFLQVE</sequence>
<evidence type="ECO:0008006" key="3">
    <source>
        <dbReference type="Google" id="ProtNLM"/>
    </source>
</evidence>
<organism evidence="1 2">
    <name type="scientific">Treponema pallidum subsp. pertenue (strain Gauthier)</name>
    <dbReference type="NCBI Taxonomy" id="491080"/>
    <lineage>
        <taxon>Bacteria</taxon>
        <taxon>Pseudomonadati</taxon>
        <taxon>Spirochaetota</taxon>
        <taxon>Spirochaetia</taxon>
        <taxon>Spirochaetales</taxon>
        <taxon>Treponemataceae</taxon>
        <taxon>Treponema</taxon>
    </lineage>
</organism>
<name>A0AAU8PH30_TREPG</name>
<dbReference type="InterPro" id="IPR011055">
    <property type="entry name" value="Dup_hybrid_motif"/>
</dbReference>
<protein>
    <recommendedName>
        <fullName evidence="3">M23 family metallopeptidase</fullName>
    </recommendedName>
</protein>
<proteinExistence type="predicted"/>
<dbReference type="EMBL" id="CP002376">
    <property type="protein sequence ID" value="AEZ60047.1"/>
    <property type="molecule type" value="Genomic_DNA"/>
</dbReference>
<dbReference type="Gene3D" id="2.70.70.10">
    <property type="entry name" value="Glucose Permease (Domain IIA)"/>
    <property type="match status" value="1"/>
</dbReference>
<evidence type="ECO:0000313" key="1">
    <source>
        <dbReference type="EMBL" id="AEZ60047.1"/>
    </source>
</evidence>
<reference evidence="2" key="1">
    <citation type="journal article" date="2012" name="PLoS Negl. Trop. Dis.">
        <title>Whole genome sequences of three Treponema pallidum ssp. pertenue strains: yaws and syphilis treponemes differ in less than 0.2% of the genome sequence.</title>
        <authorList>
            <person name="Cejkova D."/>
            <person name="Zobanikova M."/>
            <person name="Chen L."/>
            <person name="Pospisilova P."/>
            <person name="Strouhal M."/>
            <person name="Qin X."/>
            <person name="Mikalova L."/>
            <person name="Norris S.J."/>
            <person name="Muzny D.M."/>
            <person name="Gibbs R.A."/>
            <person name="Fulton L.L."/>
            <person name="Sodergren E."/>
            <person name="Weinstock G.M."/>
            <person name="Smajs D."/>
        </authorList>
    </citation>
    <scope>NUCLEOTIDE SEQUENCE [LARGE SCALE GENOMIC DNA]</scope>
    <source>
        <strain evidence="2">Gauthier</strain>
    </source>
</reference>
<dbReference type="SUPFAM" id="SSF51261">
    <property type="entry name" value="Duplicated hybrid motif"/>
    <property type="match status" value="1"/>
</dbReference>
<dbReference type="KEGG" id="tpg:TPEGAU_0781"/>
<accession>A0AAU8PH30</accession>
<dbReference type="Proteomes" id="UP000008192">
    <property type="component" value="Chromosome"/>
</dbReference>
<gene>
    <name evidence="1" type="ordered locus">TPEGAU_0781</name>
</gene>
<evidence type="ECO:0000313" key="2">
    <source>
        <dbReference type="Proteomes" id="UP000008192"/>
    </source>
</evidence>
<dbReference type="AlphaFoldDB" id="A0AAU8PH30"/>